<evidence type="ECO:0000256" key="1">
    <source>
        <dbReference type="ARBA" id="ARBA00001966"/>
    </source>
</evidence>
<accession>A0AAE3AI32</accession>
<dbReference type="GO" id="GO:0031419">
    <property type="term" value="F:cobalamin binding"/>
    <property type="evidence" value="ECO:0007669"/>
    <property type="project" value="InterPro"/>
</dbReference>
<dbReference type="PROSITE" id="PS51332">
    <property type="entry name" value="B12_BINDING"/>
    <property type="match status" value="1"/>
</dbReference>
<dbReference type="SFLD" id="SFLDG01123">
    <property type="entry name" value="methyltransferase_(Class_B)"/>
    <property type="match status" value="1"/>
</dbReference>
<dbReference type="InterPro" id="IPR034466">
    <property type="entry name" value="Methyltransferase_Class_B"/>
</dbReference>
<comment type="caution">
    <text evidence="8">The sequence shown here is derived from an EMBL/GenBank/DDBJ whole genome shotgun (WGS) entry which is preliminary data.</text>
</comment>
<dbReference type="InterPro" id="IPR058240">
    <property type="entry name" value="rSAM_sf"/>
</dbReference>
<dbReference type="RefSeq" id="WP_302929870.1">
    <property type="nucleotide sequence ID" value="NZ_JAJEPW010000065.1"/>
</dbReference>
<dbReference type="GO" id="GO:0005829">
    <property type="term" value="C:cytosol"/>
    <property type="evidence" value="ECO:0007669"/>
    <property type="project" value="TreeGrafter"/>
</dbReference>
<organism evidence="8 9">
    <name type="scientific">Brotocaccenecus cirricatena</name>
    <dbReference type="NCBI Taxonomy" id="3064195"/>
    <lineage>
        <taxon>Bacteria</taxon>
        <taxon>Bacillati</taxon>
        <taxon>Bacillota</taxon>
        <taxon>Clostridia</taxon>
        <taxon>Eubacteriales</taxon>
        <taxon>Oscillospiraceae</taxon>
        <taxon>Brotocaccenecus</taxon>
    </lineage>
</organism>
<dbReference type="Pfam" id="PF02310">
    <property type="entry name" value="B12-binding"/>
    <property type="match status" value="1"/>
</dbReference>
<dbReference type="PROSITE" id="PS51918">
    <property type="entry name" value="RADICAL_SAM"/>
    <property type="match status" value="1"/>
</dbReference>
<evidence type="ECO:0000259" key="6">
    <source>
        <dbReference type="PROSITE" id="PS51332"/>
    </source>
</evidence>
<gene>
    <name evidence="8" type="ORF">LKD37_14580</name>
</gene>
<dbReference type="Pfam" id="PF04055">
    <property type="entry name" value="Radical_SAM"/>
    <property type="match status" value="1"/>
</dbReference>
<evidence type="ECO:0000256" key="5">
    <source>
        <dbReference type="ARBA" id="ARBA00023014"/>
    </source>
</evidence>
<dbReference type="SUPFAM" id="SSF102114">
    <property type="entry name" value="Radical SAM enzymes"/>
    <property type="match status" value="1"/>
</dbReference>
<feature type="domain" description="B12-binding" evidence="6">
    <location>
        <begin position="3"/>
        <end position="140"/>
    </location>
</feature>
<name>A0AAE3AI32_9FIRM</name>
<dbReference type="InterPro" id="IPR051198">
    <property type="entry name" value="BchE-like"/>
</dbReference>
<dbReference type="PANTHER" id="PTHR43409:SF16">
    <property type="entry name" value="SLR0320 PROTEIN"/>
    <property type="match status" value="1"/>
</dbReference>
<dbReference type="GO" id="GO:0003824">
    <property type="term" value="F:catalytic activity"/>
    <property type="evidence" value="ECO:0007669"/>
    <property type="project" value="InterPro"/>
</dbReference>
<keyword evidence="2" id="KW-0949">S-adenosyl-L-methionine</keyword>
<evidence type="ECO:0000259" key="7">
    <source>
        <dbReference type="PROSITE" id="PS51918"/>
    </source>
</evidence>
<dbReference type="Gene3D" id="3.40.50.280">
    <property type="entry name" value="Cobalamin-binding domain"/>
    <property type="match status" value="1"/>
</dbReference>
<dbReference type="SFLD" id="SFLDS00029">
    <property type="entry name" value="Radical_SAM"/>
    <property type="match status" value="1"/>
</dbReference>
<evidence type="ECO:0000256" key="4">
    <source>
        <dbReference type="ARBA" id="ARBA00023004"/>
    </source>
</evidence>
<dbReference type="GO" id="GO:0051539">
    <property type="term" value="F:4 iron, 4 sulfur cluster binding"/>
    <property type="evidence" value="ECO:0007669"/>
    <property type="project" value="UniProtKB-KW"/>
</dbReference>
<protein>
    <submittedName>
        <fullName evidence="8">Radical SAM protein</fullName>
    </submittedName>
</protein>
<comment type="cofactor">
    <cofactor evidence="1">
        <name>[4Fe-4S] cluster</name>
        <dbReference type="ChEBI" id="CHEBI:49883"/>
    </cofactor>
</comment>
<evidence type="ECO:0000313" key="9">
    <source>
        <dbReference type="Proteomes" id="UP001199319"/>
    </source>
</evidence>
<dbReference type="InterPro" id="IPR006638">
    <property type="entry name" value="Elp3/MiaA/NifB-like_rSAM"/>
</dbReference>
<dbReference type="EMBL" id="JAJEPW010000065">
    <property type="protein sequence ID" value="MCC2130720.1"/>
    <property type="molecule type" value="Genomic_DNA"/>
</dbReference>
<evidence type="ECO:0000256" key="2">
    <source>
        <dbReference type="ARBA" id="ARBA00022691"/>
    </source>
</evidence>
<keyword evidence="4" id="KW-0408">Iron</keyword>
<sequence length="621" mass="71096">MKNLYMMQACDKPDGIISIPYSIGVLYAYAFQDSAIKSNYRLGALLAEKLSPEHYLDILEAPDVFAFSCYIWNFEYSKQLAQRVKEAYPECIIIFGGHSIPISQSKLLEELPYVDYLIHGEGEIPFQELLLHLIGRLNIESVNNISYRSGAVISYNYHPNCIVDEYPSPYLTGVFDKLFDDPDARYNATIETNRGCPFHCAYCDWGLNQSRIRMMDLDKILAEIEWMGKHRIVVCNGADSNFGMFPRDVTIANKLAETRKKYGFPYKFSVSFSKQSDERVLEISRILNACGVLAGVTISFQSLNPETLELIGRRNLSAGHFKKLITQYNKENIPTYSELILGLPGESYETFTTGICELIADGQYRYINVYDFALLVNSEIGVMSAAGAHGIKTVSMPLKMYYCRSDHNQGLIKEYADIIVETSTMSREDWVNCRMFTAIIKAFHSFGLLLYVASFLHQQGRINYKDFYNQLYTWIMEKKPFPIYVDLKAWYSEVSTGTQVDEPSIELYDGVRIPPEEAAFLRMAENAGGLYDAIRPFLMSFLDYSIPCGDELLRFQEFVFRAIYDVDSKNVQQGFQYDFVNYFNSIAAGEESMLRKKTILVNYEIANNLLLRPKKIYVSES</sequence>
<feature type="domain" description="Radical SAM core" evidence="7">
    <location>
        <begin position="182"/>
        <end position="419"/>
    </location>
</feature>
<proteinExistence type="predicted"/>
<dbReference type="AlphaFoldDB" id="A0AAE3AI32"/>
<keyword evidence="3" id="KW-0479">Metal-binding</keyword>
<dbReference type="SFLD" id="SFLDG01082">
    <property type="entry name" value="B12-binding_domain_containing"/>
    <property type="match status" value="1"/>
</dbReference>
<dbReference type="SMART" id="SM00729">
    <property type="entry name" value="Elp3"/>
    <property type="match status" value="1"/>
</dbReference>
<dbReference type="InterPro" id="IPR023404">
    <property type="entry name" value="rSAM_horseshoe"/>
</dbReference>
<keyword evidence="9" id="KW-1185">Reference proteome</keyword>
<dbReference type="CDD" id="cd01335">
    <property type="entry name" value="Radical_SAM"/>
    <property type="match status" value="1"/>
</dbReference>
<reference evidence="8" key="1">
    <citation type="submission" date="2021-10" db="EMBL/GenBank/DDBJ databases">
        <title>Anaerobic single-cell dispensing facilitates the cultivation of human gut bacteria.</title>
        <authorList>
            <person name="Afrizal A."/>
        </authorList>
    </citation>
    <scope>NUCLEOTIDE SEQUENCE</scope>
    <source>
        <strain evidence="8">CLA-AA-H272</strain>
    </source>
</reference>
<evidence type="ECO:0000256" key="3">
    <source>
        <dbReference type="ARBA" id="ARBA00022723"/>
    </source>
</evidence>
<dbReference type="InterPro" id="IPR007197">
    <property type="entry name" value="rSAM"/>
</dbReference>
<dbReference type="InterPro" id="IPR006158">
    <property type="entry name" value="Cobalamin-bd"/>
</dbReference>
<dbReference type="Proteomes" id="UP001199319">
    <property type="component" value="Unassembled WGS sequence"/>
</dbReference>
<keyword evidence="5" id="KW-0411">Iron-sulfur</keyword>
<dbReference type="Gene3D" id="3.80.30.20">
    <property type="entry name" value="tm_1862 like domain"/>
    <property type="match status" value="1"/>
</dbReference>
<dbReference type="CDD" id="cd02068">
    <property type="entry name" value="radical_SAM_B12_BD"/>
    <property type="match status" value="1"/>
</dbReference>
<dbReference type="GO" id="GO:0046872">
    <property type="term" value="F:metal ion binding"/>
    <property type="evidence" value="ECO:0007669"/>
    <property type="project" value="UniProtKB-KW"/>
</dbReference>
<dbReference type="PANTHER" id="PTHR43409">
    <property type="entry name" value="ANAEROBIC MAGNESIUM-PROTOPORPHYRIN IX MONOMETHYL ESTER CYCLASE-RELATED"/>
    <property type="match status" value="1"/>
</dbReference>
<evidence type="ECO:0000313" key="8">
    <source>
        <dbReference type="EMBL" id="MCC2130720.1"/>
    </source>
</evidence>